<dbReference type="PANTHER" id="PTHR14490:SF5">
    <property type="entry name" value="PROTEIN KRI1 HOMOLOG"/>
    <property type="match status" value="1"/>
</dbReference>
<evidence type="ECO:0000313" key="4">
    <source>
        <dbReference type="EMBL" id="ODV92768.1"/>
    </source>
</evidence>
<dbReference type="GO" id="GO:0030686">
    <property type="term" value="C:90S preribosome"/>
    <property type="evidence" value="ECO:0007669"/>
    <property type="project" value="EnsemblFungi"/>
</dbReference>
<dbReference type="GO" id="GO:0000447">
    <property type="term" value="P:endonucleolytic cleavage in ITS1 to separate SSU-rRNA from 5.8S rRNA and LSU-rRNA from tricistronic rRNA transcript (SSU-rRNA, 5.8S rRNA, LSU-rRNA)"/>
    <property type="evidence" value="ECO:0007669"/>
    <property type="project" value="EnsemblFungi"/>
</dbReference>
<reference evidence="5" key="1">
    <citation type="submission" date="2016-02" db="EMBL/GenBank/DDBJ databases">
        <title>Comparative genomics of biotechnologically important yeasts.</title>
        <authorList>
            <consortium name="DOE Joint Genome Institute"/>
            <person name="Riley R."/>
            <person name="Haridas S."/>
            <person name="Wolfe K.H."/>
            <person name="Lopes M.R."/>
            <person name="Hittinger C.T."/>
            <person name="Goker M."/>
            <person name="Salamov A."/>
            <person name="Wisecaver J."/>
            <person name="Long T.M."/>
            <person name="Aerts A.L."/>
            <person name="Barry K."/>
            <person name="Choi C."/>
            <person name="Clum A."/>
            <person name="Coughlan A.Y."/>
            <person name="Deshpande S."/>
            <person name="Douglass A.P."/>
            <person name="Hanson S.J."/>
            <person name="Klenk H.-P."/>
            <person name="Labutti K."/>
            <person name="Lapidus A."/>
            <person name="Lindquist E."/>
            <person name="Lipzen A."/>
            <person name="Meier-Kolthoff J.P."/>
            <person name="Ohm R.A."/>
            <person name="Otillar R.P."/>
            <person name="Pangilinan J."/>
            <person name="Peng Y."/>
            <person name="Rokas A."/>
            <person name="Rosa C.A."/>
            <person name="Scheuner C."/>
            <person name="Sibirny A.A."/>
            <person name="Slot J.C."/>
            <person name="Stielow J.B."/>
            <person name="Sun H."/>
            <person name="Kurtzman C.P."/>
            <person name="Blackwell M."/>
            <person name="Jeffries T.W."/>
            <person name="Grigoriev I.V."/>
        </authorList>
    </citation>
    <scope>NUCLEOTIDE SEQUENCE [LARGE SCALE GENOMIC DNA]</scope>
    <source>
        <strain evidence="5">NRRL Y-17796</strain>
    </source>
</reference>
<feature type="compositionally biased region" description="Basic and acidic residues" evidence="2">
    <location>
        <begin position="459"/>
        <end position="470"/>
    </location>
</feature>
<name>A0A1E4TM91_9ASCO</name>
<dbReference type="EMBL" id="KV453841">
    <property type="protein sequence ID" value="ODV92768.1"/>
    <property type="molecule type" value="Genomic_DNA"/>
</dbReference>
<dbReference type="InterPro" id="IPR024626">
    <property type="entry name" value="Kri1-like_C"/>
</dbReference>
<sequence length="503" mass="59310">MPRKSKKARSEKPKQIFDEESDGEKEVTLSINEDYAKRFQHNKEREELERLKSKYDSDEDGSSSSDEDEDAELITGKVEEKFQEVLQAIRSDDSRLFDKNVRFFDDADLEQPKSKDKPVYLKDYQRERLLNGEMDKEEGEGEYRSYVEQEAEERDQIVNEMHKAAESADEDDDFLVKSANKREVTAAVLPDPNEDKDAFLNAYVSNPRAWKERSDADTGYRFEEDDDEFDDKVDRFEAEYNFRFEEPGSSEIVSFARNVDSVRREEVSSRKRARQAEKEKKEEEKKRKQEELSRMKNLKTKQIMKKLEKVQKAIGDEAEASKITPEDLEKDFDPEEWDDLTRKVFNEVFYSKIDAKKPEWDDEIPIDDIVAEPEEDFTEKIVEKRSKKRKHSHKNEFRDLVEGIVEKELTEVPDLPEDQRFRYRDVSPDAYGLTAEDIFLADDKALNAYVSLRKMAPYRPEEKKQKDRKTLSKKKRLKEWRKSVFGSADGPQKEHIDKLFGKK</sequence>
<feature type="domain" description="Kri1-like C-terminal" evidence="3">
    <location>
        <begin position="416"/>
        <end position="483"/>
    </location>
</feature>
<feature type="compositionally biased region" description="Basic and acidic residues" evidence="2">
    <location>
        <begin position="8"/>
        <end position="17"/>
    </location>
</feature>
<comment type="similarity">
    <text evidence="1">Belongs to the KRI1 family.</text>
</comment>
<evidence type="ECO:0000313" key="5">
    <source>
        <dbReference type="Proteomes" id="UP000095023"/>
    </source>
</evidence>
<dbReference type="PANTHER" id="PTHR14490">
    <property type="entry name" value="ZINC FINGER, ZZ TYPE"/>
    <property type="match status" value="1"/>
</dbReference>
<dbReference type="OrthoDB" id="10252032at2759"/>
<accession>A0A1E4TM91</accession>
<feature type="region of interest" description="Disordered" evidence="2">
    <location>
        <begin position="1"/>
        <end position="26"/>
    </location>
</feature>
<protein>
    <recommendedName>
        <fullName evidence="3">Kri1-like C-terminal domain-containing protein</fullName>
    </recommendedName>
</protein>
<feature type="compositionally biased region" description="Basic and acidic residues" evidence="2">
    <location>
        <begin position="260"/>
        <end position="294"/>
    </location>
</feature>
<gene>
    <name evidence="4" type="ORF">CANCADRAFT_30823</name>
</gene>
<feature type="region of interest" description="Disordered" evidence="2">
    <location>
        <begin position="457"/>
        <end position="503"/>
    </location>
</feature>
<evidence type="ECO:0000256" key="2">
    <source>
        <dbReference type="SAM" id="MobiDB-lite"/>
    </source>
</evidence>
<evidence type="ECO:0000259" key="3">
    <source>
        <dbReference type="Pfam" id="PF12936"/>
    </source>
</evidence>
<evidence type="ECO:0000256" key="1">
    <source>
        <dbReference type="ARBA" id="ARBA00007473"/>
    </source>
</evidence>
<keyword evidence="5" id="KW-1185">Reference proteome</keyword>
<feature type="compositionally biased region" description="Acidic residues" evidence="2">
    <location>
        <begin position="57"/>
        <end position="72"/>
    </location>
</feature>
<proteinExistence type="inferred from homology"/>
<dbReference type="Pfam" id="PF12936">
    <property type="entry name" value="Kri1_C"/>
    <property type="match status" value="1"/>
</dbReference>
<dbReference type="Pfam" id="PF05178">
    <property type="entry name" value="Kri1"/>
    <property type="match status" value="1"/>
</dbReference>
<feature type="region of interest" description="Disordered" evidence="2">
    <location>
        <begin position="259"/>
        <end position="298"/>
    </location>
</feature>
<feature type="compositionally biased region" description="Basic and acidic residues" evidence="2">
    <location>
        <begin position="38"/>
        <end position="56"/>
    </location>
</feature>
<dbReference type="Proteomes" id="UP000095023">
    <property type="component" value="Unassembled WGS sequence"/>
</dbReference>
<organism evidence="4 5">
    <name type="scientific">Tortispora caseinolytica NRRL Y-17796</name>
    <dbReference type="NCBI Taxonomy" id="767744"/>
    <lineage>
        <taxon>Eukaryota</taxon>
        <taxon>Fungi</taxon>
        <taxon>Dikarya</taxon>
        <taxon>Ascomycota</taxon>
        <taxon>Saccharomycotina</taxon>
        <taxon>Trigonopsidomycetes</taxon>
        <taxon>Trigonopsidales</taxon>
        <taxon>Trigonopsidaceae</taxon>
        <taxon>Tortispora</taxon>
    </lineage>
</organism>
<feature type="region of interest" description="Disordered" evidence="2">
    <location>
        <begin position="38"/>
        <end position="74"/>
    </location>
</feature>
<dbReference type="InterPro" id="IPR018034">
    <property type="entry name" value="Kri1"/>
</dbReference>
<dbReference type="GO" id="GO:0005730">
    <property type="term" value="C:nucleolus"/>
    <property type="evidence" value="ECO:0007669"/>
    <property type="project" value="EnsemblFungi"/>
</dbReference>
<feature type="compositionally biased region" description="Basic and acidic residues" evidence="2">
    <location>
        <begin position="491"/>
        <end position="503"/>
    </location>
</feature>
<dbReference type="AlphaFoldDB" id="A0A1E4TM91"/>